<evidence type="ECO:0000313" key="1">
    <source>
        <dbReference type="EMBL" id="JAD91220.1"/>
    </source>
</evidence>
<organism evidence="1">
    <name type="scientific">Arundo donax</name>
    <name type="common">Giant reed</name>
    <name type="synonym">Donax arundinaceus</name>
    <dbReference type="NCBI Taxonomy" id="35708"/>
    <lineage>
        <taxon>Eukaryota</taxon>
        <taxon>Viridiplantae</taxon>
        <taxon>Streptophyta</taxon>
        <taxon>Embryophyta</taxon>
        <taxon>Tracheophyta</taxon>
        <taxon>Spermatophyta</taxon>
        <taxon>Magnoliopsida</taxon>
        <taxon>Liliopsida</taxon>
        <taxon>Poales</taxon>
        <taxon>Poaceae</taxon>
        <taxon>PACMAD clade</taxon>
        <taxon>Arundinoideae</taxon>
        <taxon>Arundineae</taxon>
        <taxon>Arundo</taxon>
    </lineage>
</organism>
<proteinExistence type="predicted"/>
<reference evidence="1" key="1">
    <citation type="submission" date="2014-09" db="EMBL/GenBank/DDBJ databases">
        <authorList>
            <person name="Magalhaes I.L.F."/>
            <person name="Oliveira U."/>
            <person name="Santos F.R."/>
            <person name="Vidigal T.H.D.A."/>
            <person name="Brescovit A.D."/>
            <person name="Santos A.J."/>
        </authorList>
    </citation>
    <scope>NUCLEOTIDE SEQUENCE</scope>
    <source>
        <tissue evidence="1">Shoot tissue taken approximately 20 cm above the soil surface</tissue>
    </source>
</reference>
<protein>
    <submittedName>
        <fullName evidence="1">Uncharacterized protein</fullName>
    </submittedName>
</protein>
<sequence length="30" mass="3388">MPNLCSSCNPQKKGQLKVAKLIDIQFEKII</sequence>
<dbReference type="EMBL" id="GBRH01206675">
    <property type="protein sequence ID" value="JAD91220.1"/>
    <property type="molecule type" value="Transcribed_RNA"/>
</dbReference>
<name>A0A0A9DZX5_ARUDO</name>
<reference evidence="1" key="2">
    <citation type="journal article" date="2015" name="Data Brief">
        <title>Shoot transcriptome of the giant reed, Arundo donax.</title>
        <authorList>
            <person name="Barrero R.A."/>
            <person name="Guerrero F.D."/>
            <person name="Moolhuijzen P."/>
            <person name="Goolsby J.A."/>
            <person name="Tidwell J."/>
            <person name="Bellgard S.E."/>
            <person name="Bellgard M.I."/>
        </authorList>
    </citation>
    <scope>NUCLEOTIDE SEQUENCE</scope>
    <source>
        <tissue evidence="1">Shoot tissue taken approximately 20 cm above the soil surface</tissue>
    </source>
</reference>
<dbReference type="AlphaFoldDB" id="A0A0A9DZX5"/>
<accession>A0A0A9DZX5</accession>